<name>A0ABR4N0F2_9FUNG</name>
<evidence type="ECO:0000313" key="2">
    <source>
        <dbReference type="Proteomes" id="UP001527925"/>
    </source>
</evidence>
<comment type="caution">
    <text evidence="1">The sequence shown here is derived from an EMBL/GenBank/DDBJ whole genome shotgun (WGS) entry which is preliminary data.</text>
</comment>
<accession>A0ABR4N0F2</accession>
<dbReference type="EMBL" id="JADGIZ020000053">
    <property type="protein sequence ID" value="KAL2912995.1"/>
    <property type="molecule type" value="Genomic_DNA"/>
</dbReference>
<proteinExistence type="predicted"/>
<evidence type="ECO:0000313" key="1">
    <source>
        <dbReference type="EMBL" id="KAL2912995.1"/>
    </source>
</evidence>
<reference evidence="1 2" key="1">
    <citation type="submission" date="2023-09" db="EMBL/GenBank/DDBJ databases">
        <title>Pangenome analysis of Batrachochytrium dendrobatidis and related Chytrids.</title>
        <authorList>
            <person name="Yacoub M.N."/>
            <person name="Stajich J.E."/>
            <person name="James T.Y."/>
        </authorList>
    </citation>
    <scope>NUCLEOTIDE SEQUENCE [LARGE SCALE GENOMIC DNA]</scope>
    <source>
        <strain evidence="1 2">JEL0888</strain>
    </source>
</reference>
<dbReference type="Proteomes" id="UP001527925">
    <property type="component" value="Unassembled WGS sequence"/>
</dbReference>
<sequence>MSSPPEPPALTEAEQYAARHALIGMYTDDGPISSAPFQRFIENVEAAAPTEPPKAGPAALPTKYADLADVFSKELARKLPPHRPCDLEIKAGKRQGSVAKHIRRLTPHKKRLPPLQSPISNSCTNDCSCFKQHKKRFPALQSSISVVYAHYAAQLGESAPERGNRFEAARGRPYALYDVARAVCAASGMPHY</sequence>
<gene>
    <name evidence="1" type="ORF">HK105_207450</name>
</gene>
<protein>
    <submittedName>
        <fullName evidence="1">Uncharacterized protein</fullName>
    </submittedName>
</protein>
<keyword evidence="2" id="KW-1185">Reference proteome</keyword>
<organism evidence="1 2">
    <name type="scientific">Polyrhizophydium stewartii</name>
    <dbReference type="NCBI Taxonomy" id="2732419"/>
    <lineage>
        <taxon>Eukaryota</taxon>
        <taxon>Fungi</taxon>
        <taxon>Fungi incertae sedis</taxon>
        <taxon>Chytridiomycota</taxon>
        <taxon>Chytridiomycota incertae sedis</taxon>
        <taxon>Chytridiomycetes</taxon>
        <taxon>Rhizophydiales</taxon>
        <taxon>Rhizophydiales incertae sedis</taxon>
        <taxon>Polyrhizophydium</taxon>
    </lineage>
</organism>